<dbReference type="Proteomes" id="UP000265562">
    <property type="component" value="Chromosome"/>
</dbReference>
<evidence type="ECO:0000313" key="2">
    <source>
        <dbReference type="Proteomes" id="UP000265562"/>
    </source>
</evidence>
<accession>A0A385Q1I5</accession>
<sequence>MINLTFETFDEMVVFAKQILGNQTAVGASVSAHTDIKPSMPVIPEAPAIQQPQAPVTPQAPTQMPTYSIDQIAVGAIQLKDAGRLGEFQQLLARFGVAALTQLQPAQLPEIAAELQKMGVKL</sequence>
<organism evidence="1 2">
    <name type="scientific">Lachnoanaerobaculum umeaense</name>
    <dbReference type="NCBI Taxonomy" id="617123"/>
    <lineage>
        <taxon>Bacteria</taxon>
        <taxon>Bacillati</taxon>
        <taxon>Bacillota</taxon>
        <taxon>Clostridia</taxon>
        <taxon>Lachnospirales</taxon>
        <taxon>Lachnospiraceae</taxon>
        <taxon>Lachnoanaerobaculum</taxon>
    </lineage>
</organism>
<reference evidence="1 2" key="1">
    <citation type="submission" date="2018-09" db="EMBL/GenBank/DDBJ databases">
        <title>Genome sequencing of Lachnoanaerobaculum umeaense DSM 23576.</title>
        <authorList>
            <person name="Kook J.-K."/>
            <person name="Park S.-N."/>
            <person name="Lim Y.K."/>
        </authorList>
    </citation>
    <scope>NUCLEOTIDE SEQUENCE [LARGE SCALE GENOMIC DNA]</scope>
    <source>
        <strain evidence="2">DSM 23576 \ CCUG 58757</strain>
    </source>
</reference>
<name>A0A385Q1I5_9FIRM</name>
<dbReference type="EMBL" id="CP032364">
    <property type="protein sequence ID" value="AYB00086.1"/>
    <property type="molecule type" value="Genomic_DNA"/>
</dbReference>
<evidence type="ECO:0000313" key="1">
    <source>
        <dbReference type="EMBL" id="AYB00086.1"/>
    </source>
</evidence>
<dbReference type="KEGG" id="lua:D4A81_09060"/>
<gene>
    <name evidence="1" type="ORF">D4A81_09060</name>
</gene>
<dbReference type="AlphaFoldDB" id="A0A385Q1I5"/>
<proteinExistence type="predicted"/>
<dbReference type="RefSeq" id="WP_111524576.1">
    <property type="nucleotide sequence ID" value="NZ_CP032364.1"/>
</dbReference>
<dbReference type="OrthoDB" id="9948353at2"/>
<keyword evidence="2" id="KW-1185">Reference proteome</keyword>
<protein>
    <submittedName>
        <fullName evidence="1">Uncharacterized protein</fullName>
    </submittedName>
</protein>